<sequence length="314" mass="35922">MEYSSSAVQHILASHSVEEFNQSIDSWELEFTQLERGQFYSQQTLVYSQHSLALRVHFNRRLLQRGIAPANFITFGLRASSGAEALWHQRAITTDTLEVFPSYSDFEVVTPTGFDAYTISISREQLEAIAEQEQLAINIDQLANSQGVFEINPEHTRHIRQLLMQATREQSALNQESVCQLMDHDLPRLILETLIGGHHQRPLKTPARKQTLDKARSFIAENPYEIIQVATLSKVAHTSSRTLDRVFKEYLGVSPKSYLLLKKLNAVQKELINNKEDSITEIANRWGFWHMGKFAADYKKTFGELPSATAKRFR</sequence>
<organism evidence="5 6">
    <name type="scientific">Oceanicoccus sagamiensis</name>
    <dbReference type="NCBI Taxonomy" id="716816"/>
    <lineage>
        <taxon>Bacteria</taxon>
        <taxon>Pseudomonadati</taxon>
        <taxon>Pseudomonadota</taxon>
        <taxon>Gammaproteobacteria</taxon>
        <taxon>Cellvibrionales</taxon>
        <taxon>Spongiibacteraceae</taxon>
        <taxon>Oceanicoccus</taxon>
    </lineage>
</organism>
<evidence type="ECO:0000256" key="1">
    <source>
        <dbReference type="ARBA" id="ARBA00023015"/>
    </source>
</evidence>
<keyword evidence="2" id="KW-0238">DNA-binding</keyword>
<accession>A0A1X9NCC5</accession>
<proteinExistence type="predicted"/>
<dbReference type="Gene3D" id="1.10.10.60">
    <property type="entry name" value="Homeodomain-like"/>
    <property type="match status" value="1"/>
</dbReference>
<keyword evidence="1" id="KW-0805">Transcription regulation</keyword>
<dbReference type="KEGG" id="osg:BST96_03155"/>
<dbReference type="PANTHER" id="PTHR46796">
    <property type="entry name" value="HTH-TYPE TRANSCRIPTIONAL ACTIVATOR RHAS-RELATED"/>
    <property type="match status" value="1"/>
</dbReference>
<dbReference type="PANTHER" id="PTHR46796:SF12">
    <property type="entry name" value="HTH-TYPE DNA-BINDING TRANSCRIPTIONAL ACTIVATOR EUTR"/>
    <property type="match status" value="1"/>
</dbReference>
<protein>
    <recommendedName>
        <fullName evidence="4">HTH araC/xylS-type domain-containing protein</fullName>
    </recommendedName>
</protein>
<dbReference type="PROSITE" id="PS00041">
    <property type="entry name" value="HTH_ARAC_FAMILY_1"/>
    <property type="match status" value="1"/>
</dbReference>
<evidence type="ECO:0000313" key="6">
    <source>
        <dbReference type="Proteomes" id="UP000193450"/>
    </source>
</evidence>
<dbReference type="Proteomes" id="UP000193450">
    <property type="component" value="Chromosome"/>
</dbReference>
<dbReference type="Pfam" id="PF12833">
    <property type="entry name" value="HTH_18"/>
    <property type="match status" value="1"/>
</dbReference>
<dbReference type="AlphaFoldDB" id="A0A1X9NCC5"/>
<feature type="domain" description="HTH araC/xylS-type" evidence="4">
    <location>
        <begin position="213"/>
        <end position="312"/>
    </location>
</feature>
<dbReference type="InterPro" id="IPR018060">
    <property type="entry name" value="HTH_AraC"/>
</dbReference>
<evidence type="ECO:0000313" key="5">
    <source>
        <dbReference type="EMBL" id="ARN73189.1"/>
    </source>
</evidence>
<dbReference type="PROSITE" id="PS01124">
    <property type="entry name" value="HTH_ARAC_FAMILY_2"/>
    <property type="match status" value="1"/>
</dbReference>
<keyword evidence="3" id="KW-0804">Transcription</keyword>
<gene>
    <name evidence="5" type="ORF">BST96_03155</name>
</gene>
<keyword evidence="6" id="KW-1185">Reference proteome</keyword>
<evidence type="ECO:0000256" key="2">
    <source>
        <dbReference type="ARBA" id="ARBA00023125"/>
    </source>
</evidence>
<evidence type="ECO:0000259" key="4">
    <source>
        <dbReference type="PROSITE" id="PS01124"/>
    </source>
</evidence>
<dbReference type="STRING" id="716816.BST96_03155"/>
<dbReference type="OrthoDB" id="6003540at2"/>
<name>A0A1X9NCC5_9GAMM</name>
<reference evidence="5 6" key="1">
    <citation type="submission" date="2016-11" db="EMBL/GenBank/DDBJ databases">
        <title>Trade-off between light-utilization and light-protection in marine flavobacteria.</title>
        <authorList>
            <person name="Kumagai Y."/>
        </authorList>
    </citation>
    <scope>NUCLEOTIDE SEQUENCE [LARGE SCALE GENOMIC DNA]</scope>
    <source>
        <strain evidence="5 6">NBRC 107125</strain>
    </source>
</reference>
<evidence type="ECO:0000256" key="3">
    <source>
        <dbReference type="ARBA" id="ARBA00023163"/>
    </source>
</evidence>
<dbReference type="EMBL" id="CP019343">
    <property type="protein sequence ID" value="ARN73189.1"/>
    <property type="molecule type" value="Genomic_DNA"/>
</dbReference>
<dbReference type="SUPFAM" id="SSF46689">
    <property type="entry name" value="Homeodomain-like"/>
    <property type="match status" value="2"/>
</dbReference>
<dbReference type="InterPro" id="IPR009057">
    <property type="entry name" value="Homeodomain-like_sf"/>
</dbReference>
<dbReference type="InterPro" id="IPR018062">
    <property type="entry name" value="HTH_AraC-typ_CS"/>
</dbReference>
<dbReference type="GO" id="GO:0003700">
    <property type="term" value="F:DNA-binding transcription factor activity"/>
    <property type="evidence" value="ECO:0007669"/>
    <property type="project" value="InterPro"/>
</dbReference>
<dbReference type="SMART" id="SM00342">
    <property type="entry name" value="HTH_ARAC"/>
    <property type="match status" value="1"/>
</dbReference>
<dbReference type="InterPro" id="IPR050204">
    <property type="entry name" value="AraC_XylS_family_regulators"/>
</dbReference>
<dbReference type="RefSeq" id="WP_085757294.1">
    <property type="nucleotide sequence ID" value="NZ_CP019343.1"/>
</dbReference>
<dbReference type="GO" id="GO:0043565">
    <property type="term" value="F:sequence-specific DNA binding"/>
    <property type="evidence" value="ECO:0007669"/>
    <property type="project" value="InterPro"/>
</dbReference>